<sequence length="105" mass="12398">MHLFRSNGKEKHCQEWFDFKTLIALKIIFLLWGLAILGIYLRMFEITRGFKLVVPIAFLLFVISLFSRNKHVKEKGIVLFLFVFILFAIVQIIDILTGTRYFSKL</sequence>
<comment type="caution">
    <text evidence="2">The sequence shown here is derived from an EMBL/GenBank/DDBJ whole genome shotgun (WGS) entry which is preliminary data.</text>
</comment>
<dbReference type="Proteomes" id="UP000277579">
    <property type="component" value="Unassembled WGS sequence"/>
</dbReference>
<keyword evidence="1" id="KW-1133">Transmembrane helix</keyword>
<dbReference type="OrthoDB" id="1364405at2"/>
<evidence type="ECO:0000313" key="3">
    <source>
        <dbReference type="Proteomes" id="UP000277579"/>
    </source>
</evidence>
<keyword evidence="1" id="KW-0812">Transmembrane</keyword>
<feature type="transmembrane region" description="Helical" evidence="1">
    <location>
        <begin position="21"/>
        <end position="43"/>
    </location>
</feature>
<gene>
    <name evidence="2" type="ORF">CLV94_2679</name>
</gene>
<reference evidence="2 3" key="1">
    <citation type="submission" date="2018-10" db="EMBL/GenBank/DDBJ databases">
        <title>Genomic Encyclopedia of Archaeal and Bacterial Type Strains, Phase II (KMG-II): from individual species to whole genera.</title>
        <authorList>
            <person name="Goeker M."/>
        </authorList>
    </citation>
    <scope>NUCLEOTIDE SEQUENCE [LARGE SCALE GENOMIC DNA]</scope>
    <source>
        <strain evidence="2 3">DSM 29537</strain>
    </source>
</reference>
<protein>
    <submittedName>
        <fullName evidence="2">Uncharacterized protein</fullName>
    </submittedName>
</protein>
<dbReference type="EMBL" id="RBLC01000004">
    <property type="protein sequence ID" value="RKS20304.1"/>
    <property type="molecule type" value="Genomic_DNA"/>
</dbReference>
<accession>A0A495M2U6</accession>
<dbReference type="AlphaFoldDB" id="A0A495M2U6"/>
<keyword evidence="1" id="KW-0472">Membrane</keyword>
<evidence type="ECO:0000256" key="1">
    <source>
        <dbReference type="SAM" id="Phobius"/>
    </source>
</evidence>
<proteinExistence type="predicted"/>
<dbReference type="RefSeq" id="WP_121376976.1">
    <property type="nucleotide sequence ID" value="NZ_RBLC01000004.1"/>
</dbReference>
<organism evidence="2 3">
    <name type="scientific">Flavobacterium endophyticum</name>
    <dbReference type="NCBI Taxonomy" id="1540163"/>
    <lineage>
        <taxon>Bacteria</taxon>
        <taxon>Pseudomonadati</taxon>
        <taxon>Bacteroidota</taxon>
        <taxon>Flavobacteriia</taxon>
        <taxon>Flavobacteriales</taxon>
        <taxon>Flavobacteriaceae</taxon>
        <taxon>Flavobacterium</taxon>
    </lineage>
</organism>
<keyword evidence="3" id="KW-1185">Reference proteome</keyword>
<name>A0A495M2U6_9FLAO</name>
<evidence type="ECO:0000313" key="2">
    <source>
        <dbReference type="EMBL" id="RKS20304.1"/>
    </source>
</evidence>
<feature type="transmembrane region" description="Helical" evidence="1">
    <location>
        <begin position="78"/>
        <end position="102"/>
    </location>
</feature>
<feature type="transmembrane region" description="Helical" evidence="1">
    <location>
        <begin position="49"/>
        <end position="66"/>
    </location>
</feature>